<dbReference type="EMBL" id="VSSQ01000369">
    <property type="protein sequence ID" value="MPL92755.1"/>
    <property type="molecule type" value="Genomic_DNA"/>
</dbReference>
<dbReference type="NCBIfam" id="NF033711">
    <property type="entry name" value="T9SS_PorQ"/>
    <property type="match status" value="1"/>
</dbReference>
<organism evidence="1">
    <name type="scientific">bioreactor metagenome</name>
    <dbReference type="NCBI Taxonomy" id="1076179"/>
    <lineage>
        <taxon>unclassified sequences</taxon>
        <taxon>metagenomes</taxon>
        <taxon>ecological metagenomes</taxon>
    </lineage>
</organism>
<sequence>MKIKVALLLLLAWFAGDVSVLAGNGVFQFLDLPVSSRMAALGGKNVSVADYDINFALLNPALLTNKSDNTIGLNMANYLADIQFGTAIYGKSVGKNQFALGVQYVDYGTFKETTEYNEIIGDFTAKDISMSLIYSRMIAEGLYAGAALKPVYSVVSLTNGSYMSYGAAVDMGLSYQHPGQLFYAGLVLRNMGTQFKGYYSDENGQHIEPLPFDIQLGVSHKLEHAPFRFSFTFHNLHDWDLRYINNKNSQLEYDRVDVTSEIPVIDNIFRHAIIGVEFLPGKNLYLAASYNHRRHQELKMDGFKSMTGFSFGGGIKISHFHVGFGTSQFQVGNTIYMFSITTSLNDFRL</sequence>
<accession>A0A644VN67</accession>
<evidence type="ECO:0008006" key="2">
    <source>
        <dbReference type="Google" id="ProtNLM"/>
    </source>
</evidence>
<reference evidence="1" key="1">
    <citation type="submission" date="2019-08" db="EMBL/GenBank/DDBJ databases">
        <authorList>
            <person name="Kucharzyk K."/>
            <person name="Murdoch R.W."/>
            <person name="Higgins S."/>
            <person name="Loffler F."/>
        </authorList>
    </citation>
    <scope>NUCLEOTIDE SEQUENCE</scope>
</reference>
<dbReference type="AlphaFoldDB" id="A0A644VN67"/>
<comment type="caution">
    <text evidence="1">The sequence shown here is derived from an EMBL/GenBank/DDBJ whole genome shotgun (WGS) entry which is preliminary data.</text>
</comment>
<dbReference type="NCBIfam" id="NF033709">
    <property type="entry name" value="PorV_fam"/>
    <property type="match status" value="1"/>
</dbReference>
<proteinExistence type="predicted"/>
<gene>
    <name evidence="1" type="ORF">SDC9_38868</name>
</gene>
<evidence type="ECO:0000313" key="1">
    <source>
        <dbReference type="EMBL" id="MPL92755.1"/>
    </source>
</evidence>
<protein>
    <recommendedName>
        <fullName evidence="2">Type IX secretion system protein PorQ</fullName>
    </recommendedName>
</protein>
<name>A0A644VN67_9ZZZZ</name>